<dbReference type="PROSITE" id="PS50280">
    <property type="entry name" value="SET"/>
    <property type="match status" value="1"/>
</dbReference>
<reference evidence="1 2" key="1">
    <citation type="journal article" date="2015" name="Parasit. Vectors">
        <title>Draft genome of the scabies mite.</title>
        <authorList>
            <person name="Rider S.D.Jr."/>
            <person name="Morgan M.S."/>
            <person name="Arlian L.G."/>
        </authorList>
    </citation>
    <scope>NUCLEOTIDE SEQUENCE [LARGE SCALE GENOMIC DNA]</scope>
    <source>
        <strain evidence="1">Arlian Lab</strain>
    </source>
</reference>
<gene>
    <name evidence="1" type="ORF">QR98_0051900</name>
</gene>
<dbReference type="PANTHER" id="PTHR12197">
    <property type="entry name" value="HISTONE-LYSINE N-METHYLTRANSFERASE SMYD"/>
    <property type="match status" value="1"/>
</dbReference>
<dbReference type="PANTHER" id="PTHR12197:SF251">
    <property type="entry name" value="EG:BACR7C10.4 PROTEIN"/>
    <property type="match status" value="1"/>
</dbReference>
<organism evidence="1 2">
    <name type="scientific">Sarcoptes scabiei</name>
    <name type="common">Itch mite</name>
    <name type="synonym">Acarus scabiei</name>
    <dbReference type="NCBI Taxonomy" id="52283"/>
    <lineage>
        <taxon>Eukaryota</taxon>
        <taxon>Metazoa</taxon>
        <taxon>Ecdysozoa</taxon>
        <taxon>Arthropoda</taxon>
        <taxon>Chelicerata</taxon>
        <taxon>Arachnida</taxon>
        <taxon>Acari</taxon>
        <taxon>Acariformes</taxon>
        <taxon>Sarcoptiformes</taxon>
        <taxon>Astigmata</taxon>
        <taxon>Psoroptidia</taxon>
        <taxon>Sarcoptoidea</taxon>
        <taxon>Sarcoptidae</taxon>
        <taxon>Sarcoptinae</taxon>
        <taxon>Sarcoptes</taxon>
    </lineage>
</organism>
<dbReference type="InterPro" id="IPR046341">
    <property type="entry name" value="SET_dom_sf"/>
</dbReference>
<dbReference type="AlphaFoldDB" id="A0A132A6X8"/>
<dbReference type="InterPro" id="IPR001214">
    <property type="entry name" value="SET_dom"/>
</dbReference>
<dbReference type="VEuPathDB" id="VectorBase:SSCA008102"/>
<dbReference type="GO" id="GO:0008276">
    <property type="term" value="F:protein methyltransferase activity"/>
    <property type="evidence" value="ECO:0007669"/>
    <property type="project" value="UniProtKB-ARBA"/>
</dbReference>
<dbReference type="Pfam" id="PF00856">
    <property type="entry name" value="SET"/>
    <property type="match status" value="1"/>
</dbReference>
<dbReference type="GO" id="GO:0008757">
    <property type="term" value="F:S-adenosylmethionine-dependent methyltransferase activity"/>
    <property type="evidence" value="ECO:0007669"/>
    <property type="project" value="UniProtKB-ARBA"/>
</dbReference>
<dbReference type="EMBL" id="JXLN01011055">
    <property type="protein sequence ID" value="KPM06712.1"/>
    <property type="molecule type" value="Genomic_DNA"/>
</dbReference>
<name>A0A132A6X8_SARSC</name>
<proteinExistence type="predicted"/>
<dbReference type="GO" id="GO:0008170">
    <property type="term" value="F:N-methyltransferase activity"/>
    <property type="evidence" value="ECO:0007669"/>
    <property type="project" value="UniProtKB-ARBA"/>
</dbReference>
<dbReference type="SUPFAM" id="SSF82199">
    <property type="entry name" value="SET domain"/>
    <property type="match status" value="1"/>
</dbReference>
<dbReference type="InterPro" id="IPR050869">
    <property type="entry name" value="H3K4_H4K5_MeTrfase"/>
</dbReference>
<accession>A0A132A6X8</accession>
<comment type="caution">
    <text evidence="1">The sequence shown here is derived from an EMBL/GenBank/DDBJ whole genome shotgun (WGS) entry which is preliminary data.</text>
</comment>
<dbReference type="GO" id="GO:0005634">
    <property type="term" value="C:nucleus"/>
    <property type="evidence" value="ECO:0007669"/>
    <property type="project" value="TreeGrafter"/>
</dbReference>
<evidence type="ECO:0000313" key="1">
    <source>
        <dbReference type="EMBL" id="KPM06712.1"/>
    </source>
</evidence>
<dbReference type="Proteomes" id="UP000616769">
    <property type="component" value="Unassembled WGS sequence"/>
</dbReference>
<dbReference type="OrthoDB" id="62495at2759"/>
<evidence type="ECO:0000313" key="2">
    <source>
        <dbReference type="Proteomes" id="UP000616769"/>
    </source>
</evidence>
<sequence length="140" mass="15815">MLRICTNGFCWSRKSEDNPNELTRVASCICLVSSFFNHSCNPNVAWSVDENGITLRALRSIRPGEQLTISYGPKRSNDFDQRQSRLKEDYCFFCQCVACRIDAAIKRFALKCSATENCPGPLLANRYESCLSCGKKTPKK</sequence>
<dbReference type="Gene3D" id="2.170.270.10">
    <property type="entry name" value="SET domain"/>
    <property type="match status" value="1"/>
</dbReference>
<protein>
    <submittedName>
        <fullName evidence="1">SET and MYND domain-containing protein 4-like protein</fullName>
    </submittedName>
</protein>